<organism evidence="2 3">
    <name type="scientific">Enterococcus mundtii</name>
    <dbReference type="NCBI Taxonomy" id="53346"/>
    <lineage>
        <taxon>Bacteria</taxon>
        <taxon>Bacillati</taxon>
        <taxon>Bacillota</taxon>
        <taxon>Bacilli</taxon>
        <taxon>Lactobacillales</taxon>
        <taxon>Enterococcaceae</taxon>
        <taxon>Enterococcus</taxon>
    </lineage>
</organism>
<name>A0A242KLS5_ENTMU</name>
<dbReference type="Pfam" id="PF13731">
    <property type="entry name" value="WxL"/>
    <property type="match status" value="1"/>
</dbReference>
<gene>
    <name evidence="2" type="ORF">A5802_003198</name>
</gene>
<feature type="domain" description="WxL" evidence="1">
    <location>
        <begin position="2"/>
        <end position="108"/>
    </location>
</feature>
<dbReference type="InterPro" id="IPR027994">
    <property type="entry name" value="WxL_dom"/>
</dbReference>
<dbReference type="AlphaFoldDB" id="A0A242KLS5"/>
<dbReference type="Proteomes" id="UP000195024">
    <property type="component" value="Unassembled WGS sequence"/>
</dbReference>
<protein>
    <recommendedName>
        <fullName evidence="1">WxL domain-containing protein</fullName>
    </recommendedName>
</protein>
<reference evidence="2 3" key="1">
    <citation type="submission" date="2017-05" db="EMBL/GenBank/DDBJ databases">
        <title>The Genome Sequence of Enterococcus mundtii 6B1_DIV0119.</title>
        <authorList>
            <consortium name="The Broad Institute Genomics Platform"/>
            <consortium name="The Broad Institute Genomic Center for Infectious Diseases"/>
            <person name="Earl A."/>
            <person name="Manson A."/>
            <person name="Schwartman J."/>
            <person name="Gilmore M."/>
            <person name="Abouelleil A."/>
            <person name="Cao P."/>
            <person name="Chapman S."/>
            <person name="Cusick C."/>
            <person name="Shea T."/>
            <person name="Young S."/>
            <person name="Neafsey D."/>
            <person name="Nusbaum C."/>
            <person name="Birren B."/>
        </authorList>
    </citation>
    <scope>NUCLEOTIDE SEQUENCE [LARGE SCALE GENOMIC DNA]</scope>
    <source>
        <strain evidence="2 3">6B1_DIV0119</strain>
    </source>
</reference>
<dbReference type="EMBL" id="NGMS01000006">
    <property type="protein sequence ID" value="OTP22193.1"/>
    <property type="molecule type" value="Genomic_DNA"/>
</dbReference>
<dbReference type="RefSeq" id="WP_086335657.1">
    <property type="nucleotide sequence ID" value="NZ_NGMS01000006.1"/>
</dbReference>
<proteinExistence type="predicted"/>
<evidence type="ECO:0000313" key="3">
    <source>
        <dbReference type="Proteomes" id="UP000195024"/>
    </source>
</evidence>
<comment type="caution">
    <text evidence="2">The sequence shown here is derived from an EMBL/GenBank/DDBJ whole genome shotgun (WGS) entry which is preliminary data.</text>
</comment>
<evidence type="ECO:0000259" key="1">
    <source>
        <dbReference type="Pfam" id="PF13731"/>
    </source>
</evidence>
<evidence type="ECO:0000313" key="2">
    <source>
        <dbReference type="EMBL" id="OTP22193.1"/>
    </source>
</evidence>
<accession>A0A242KLS5</accession>
<sequence>MNVTQKEQFKGEQGQELLGAKLQLLNSEIIAAQGEKIPELQSKGSELEPGNKKILINARGDEGKGTFIYRFGNAETARESIALVVPKGSNPQNINYSTTLTWELSSVPDN</sequence>